<keyword evidence="1" id="KW-0812">Transmembrane</keyword>
<reference evidence="2" key="1">
    <citation type="journal article" date="2021" name="Proc. Natl. Acad. Sci. U.S.A.">
        <title>A Catalog of Tens of Thousands of Viruses from Human Metagenomes Reveals Hidden Associations with Chronic Diseases.</title>
        <authorList>
            <person name="Tisza M.J."/>
            <person name="Buck C.B."/>
        </authorList>
    </citation>
    <scope>NUCLEOTIDE SEQUENCE</scope>
    <source>
        <strain evidence="2">CtvyM23</strain>
    </source>
</reference>
<feature type="transmembrane region" description="Helical" evidence="1">
    <location>
        <begin position="12"/>
        <end position="35"/>
    </location>
</feature>
<name>A0A8S5MI09_9CAUD</name>
<dbReference type="EMBL" id="BK014908">
    <property type="protein sequence ID" value="DAD81854.1"/>
    <property type="molecule type" value="Genomic_DNA"/>
</dbReference>
<sequence length="38" mass="4349">MRNFLDLIKLCFVIMTVIMACALSVGMTHTIFIWFGVL</sequence>
<evidence type="ECO:0000313" key="2">
    <source>
        <dbReference type="EMBL" id="DAD81854.1"/>
    </source>
</evidence>
<accession>A0A8S5MI09</accession>
<dbReference type="PROSITE" id="PS51257">
    <property type="entry name" value="PROKAR_LIPOPROTEIN"/>
    <property type="match status" value="1"/>
</dbReference>
<organism evidence="2">
    <name type="scientific">Siphoviridae sp. ctvyM23</name>
    <dbReference type="NCBI Taxonomy" id="2826514"/>
    <lineage>
        <taxon>Viruses</taxon>
        <taxon>Duplodnaviria</taxon>
        <taxon>Heunggongvirae</taxon>
        <taxon>Uroviricota</taxon>
        <taxon>Caudoviricetes</taxon>
    </lineage>
</organism>
<proteinExistence type="predicted"/>
<evidence type="ECO:0000256" key="1">
    <source>
        <dbReference type="SAM" id="Phobius"/>
    </source>
</evidence>
<keyword evidence="1" id="KW-0472">Membrane</keyword>
<keyword evidence="1" id="KW-1133">Transmembrane helix</keyword>
<protein>
    <submittedName>
        <fullName evidence="2">Uncharacterized protein</fullName>
    </submittedName>
</protein>